<dbReference type="AlphaFoldDB" id="A0A9P7Y6Z1"/>
<dbReference type="Proteomes" id="UP000824998">
    <property type="component" value="Unassembled WGS sequence"/>
</dbReference>
<dbReference type="InterPro" id="IPR051209">
    <property type="entry name" value="FAD-bind_Monooxygenase_sf"/>
</dbReference>
<dbReference type="PANTHER" id="PTHR42877">
    <property type="entry name" value="L-ORNITHINE N(5)-MONOOXYGENASE-RELATED"/>
    <property type="match status" value="1"/>
</dbReference>
<dbReference type="OrthoDB" id="74360at2759"/>
<gene>
    <name evidence="2" type="ORF">BJ875DRAFT_389653</name>
</gene>
<comment type="caution">
    <text evidence="2">The sequence shown here is derived from an EMBL/GenBank/DDBJ whole genome shotgun (WGS) entry which is preliminary data.</text>
</comment>
<organism evidence="2 3">
    <name type="scientific">Amylocarpus encephaloides</name>
    <dbReference type="NCBI Taxonomy" id="45428"/>
    <lineage>
        <taxon>Eukaryota</taxon>
        <taxon>Fungi</taxon>
        <taxon>Dikarya</taxon>
        <taxon>Ascomycota</taxon>
        <taxon>Pezizomycotina</taxon>
        <taxon>Leotiomycetes</taxon>
        <taxon>Helotiales</taxon>
        <taxon>Helotiales incertae sedis</taxon>
        <taxon>Amylocarpus</taxon>
    </lineage>
</organism>
<dbReference type="PANTHER" id="PTHR42877:SF1">
    <property type="entry name" value="FAD-BINDING MONOOXYGENASE STCW"/>
    <property type="match status" value="1"/>
</dbReference>
<reference evidence="2" key="1">
    <citation type="journal article" date="2021" name="IMA Fungus">
        <title>Genomic characterization of three marine fungi, including Emericellopsis atlantica sp. nov. with signatures of a generalist lifestyle and marine biomass degradation.</title>
        <authorList>
            <person name="Hagestad O.C."/>
            <person name="Hou L."/>
            <person name="Andersen J.H."/>
            <person name="Hansen E.H."/>
            <person name="Altermark B."/>
            <person name="Li C."/>
            <person name="Kuhnert E."/>
            <person name="Cox R.J."/>
            <person name="Crous P.W."/>
            <person name="Spatafora J.W."/>
            <person name="Lail K."/>
            <person name="Amirebrahimi M."/>
            <person name="Lipzen A."/>
            <person name="Pangilinan J."/>
            <person name="Andreopoulos W."/>
            <person name="Hayes R.D."/>
            <person name="Ng V."/>
            <person name="Grigoriev I.V."/>
            <person name="Jackson S.A."/>
            <person name="Sutton T.D.S."/>
            <person name="Dobson A.D.W."/>
            <person name="Rama T."/>
        </authorList>
    </citation>
    <scope>NUCLEOTIDE SEQUENCE</scope>
    <source>
        <strain evidence="2">TRa018bII</strain>
    </source>
</reference>
<evidence type="ECO:0000313" key="2">
    <source>
        <dbReference type="EMBL" id="KAG9228310.1"/>
    </source>
</evidence>
<proteinExistence type="inferred from homology"/>
<evidence type="ECO:0000256" key="1">
    <source>
        <dbReference type="ARBA" id="ARBA00010139"/>
    </source>
</evidence>
<accession>A0A9P7Y6Z1</accession>
<keyword evidence="3" id="KW-1185">Reference proteome</keyword>
<dbReference type="EMBL" id="MU251982">
    <property type="protein sequence ID" value="KAG9228310.1"/>
    <property type="molecule type" value="Genomic_DNA"/>
</dbReference>
<protein>
    <submittedName>
        <fullName evidence="2">Uncharacterized protein</fullName>
    </submittedName>
</protein>
<feature type="non-terminal residue" evidence="2">
    <location>
        <position position="1"/>
    </location>
</feature>
<sequence length="106" mass="12574">EFIKSTFWASDCRAWYRKNETGRANAVYPGSSLQYCQITEEQRYEDYNITYQNKRTRNWSFMEFGFPIESQIEGSDLCPYISEDHIDPKWLEEVIKMGALAADHTR</sequence>
<name>A0A9P7Y6Z1_9HELO</name>
<evidence type="ECO:0000313" key="3">
    <source>
        <dbReference type="Proteomes" id="UP000824998"/>
    </source>
</evidence>
<comment type="similarity">
    <text evidence="1">Belongs to the FAD-binding monooxygenase family.</text>
</comment>